<dbReference type="InterPro" id="IPR011051">
    <property type="entry name" value="RmlC_Cupin_sf"/>
</dbReference>
<gene>
    <name evidence="1" type="ORF">UFOPK1684_00739</name>
    <name evidence="2" type="ORF">UFOPK2158_00903</name>
</gene>
<dbReference type="GO" id="GO:0008830">
    <property type="term" value="F:dTDP-4-dehydrorhamnose 3,5-epimerase activity"/>
    <property type="evidence" value="ECO:0007669"/>
    <property type="project" value="InterPro"/>
</dbReference>
<dbReference type="Gene3D" id="2.60.120.10">
    <property type="entry name" value="Jelly Rolls"/>
    <property type="match status" value="1"/>
</dbReference>
<proteinExistence type="predicted"/>
<dbReference type="InterPro" id="IPR000888">
    <property type="entry name" value="RmlC-like"/>
</dbReference>
<dbReference type="GO" id="GO:0000271">
    <property type="term" value="P:polysaccharide biosynthetic process"/>
    <property type="evidence" value="ECO:0007669"/>
    <property type="project" value="TreeGrafter"/>
</dbReference>
<evidence type="ECO:0000313" key="1">
    <source>
        <dbReference type="EMBL" id="CAB4571339.1"/>
    </source>
</evidence>
<dbReference type="SUPFAM" id="SSF51182">
    <property type="entry name" value="RmlC-like cupins"/>
    <property type="match status" value="1"/>
</dbReference>
<dbReference type="InterPro" id="IPR014710">
    <property type="entry name" value="RmlC-like_jellyroll"/>
</dbReference>
<sequence>MEITPLSIPGAYSIANTPHRDDRGEFVEWFRADRLQEATGLSFHTVQANLSVSEKGTLRGIHYADVPPGQAKYVMCVAGAIRDFVVDIRVGSPTFGTWASVDLDAKSRNAVVLDVGLGHAFVAVEPDTVVTYLVTDVYKPHAEHAINPLDGDVGLDFPVPDFALLLSPKDEAAPSLAQAMQEGRLPVWQGS</sequence>
<organism evidence="1">
    <name type="scientific">freshwater metagenome</name>
    <dbReference type="NCBI Taxonomy" id="449393"/>
    <lineage>
        <taxon>unclassified sequences</taxon>
        <taxon>metagenomes</taxon>
        <taxon>ecological metagenomes</taxon>
    </lineage>
</organism>
<dbReference type="PANTHER" id="PTHR21047:SF2">
    <property type="entry name" value="THYMIDINE DIPHOSPHO-4-KETO-RHAMNOSE 3,5-EPIMERASE"/>
    <property type="match status" value="1"/>
</dbReference>
<dbReference type="PANTHER" id="PTHR21047">
    <property type="entry name" value="DTDP-6-DEOXY-D-GLUCOSE-3,5 EPIMERASE"/>
    <property type="match status" value="1"/>
</dbReference>
<name>A0A6J6E7U8_9ZZZZ</name>
<reference evidence="1" key="1">
    <citation type="submission" date="2020-05" db="EMBL/GenBank/DDBJ databases">
        <authorList>
            <person name="Chiriac C."/>
            <person name="Salcher M."/>
            <person name="Ghai R."/>
            <person name="Kavagutti S V."/>
        </authorList>
    </citation>
    <scope>NUCLEOTIDE SEQUENCE</scope>
</reference>
<dbReference type="Pfam" id="PF00908">
    <property type="entry name" value="dTDP_sugar_isom"/>
    <property type="match status" value="1"/>
</dbReference>
<dbReference type="EMBL" id="CAEZTM010000028">
    <property type="protein sequence ID" value="CAB4571339.1"/>
    <property type="molecule type" value="Genomic_DNA"/>
</dbReference>
<dbReference type="AlphaFoldDB" id="A0A6J6E7U8"/>
<accession>A0A6J6E7U8</accession>
<protein>
    <submittedName>
        <fullName evidence="1">Unannotated protein</fullName>
    </submittedName>
</protein>
<dbReference type="EMBL" id="CAEZVY010000089">
    <property type="protein sequence ID" value="CAB4645537.1"/>
    <property type="molecule type" value="Genomic_DNA"/>
</dbReference>
<dbReference type="GO" id="GO:0005829">
    <property type="term" value="C:cytosol"/>
    <property type="evidence" value="ECO:0007669"/>
    <property type="project" value="TreeGrafter"/>
</dbReference>
<evidence type="ECO:0000313" key="2">
    <source>
        <dbReference type="EMBL" id="CAB4645537.1"/>
    </source>
</evidence>
<dbReference type="GO" id="GO:0019305">
    <property type="term" value="P:dTDP-rhamnose biosynthetic process"/>
    <property type="evidence" value="ECO:0007669"/>
    <property type="project" value="TreeGrafter"/>
</dbReference>
<dbReference type="CDD" id="cd00438">
    <property type="entry name" value="cupin_RmlC"/>
    <property type="match status" value="1"/>
</dbReference>